<dbReference type="Proteomes" id="UP000070544">
    <property type="component" value="Unassembled WGS sequence"/>
</dbReference>
<sequence>MPQVLLYSPRDEETVMRVTVPPSDQTFIDNAIAIANRKRSFELPFTLTENSDVNDQPVQIPTVLSRYFLDGSYNTGTLASDNPLLSIYISTIVTRMWQPFLSAVRNAEEAGVGGYTQVGSLVRLMCMQWSFGVPTTEACECLCRWAARREHLDRNDGDAFIVEIGAGTGYWAALTEHTAKRLGKRVSVICFDNDPPDDCRDVEADMDTPLELNSDKESSEEESVEESSSEIGVTNKLGYSTSFHPILPGGPTRALHYFKSMDNSTSQRQTPTPLLFLCWPPLASSMAERALDAFPHSRVAYVGPDIGSDGRAVETNGDLLTATPGFFEKLGAGWTMVDVIRLPGWYTGGNRDALFVCEPVKTS</sequence>
<dbReference type="PANTHER" id="PTHR39290:SF6">
    <property type="entry name" value="S-ADENOSYL-L-METHIONINE-DEPENDENT METHYLTRANSFERASES SUPERFAMILY PROTEIN"/>
    <property type="match status" value="1"/>
</dbReference>
<feature type="compositionally biased region" description="Acidic residues" evidence="1">
    <location>
        <begin position="218"/>
        <end position="228"/>
    </location>
</feature>
<proteinExistence type="predicted"/>
<dbReference type="OrthoDB" id="5411518at2759"/>
<evidence type="ECO:0000313" key="2">
    <source>
        <dbReference type="EMBL" id="KXS20706.1"/>
    </source>
</evidence>
<reference evidence="2 3" key="1">
    <citation type="journal article" date="2015" name="Genome Biol. Evol.">
        <title>Phylogenomic analyses indicate that early fungi evolved digesting cell walls of algal ancestors of land plants.</title>
        <authorList>
            <person name="Chang Y."/>
            <person name="Wang S."/>
            <person name="Sekimoto S."/>
            <person name="Aerts A.L."/>
            <person name="Choi C."/>
            <person name="Clum A."/>
            <person name="LaButti K.M."/>
            <person name="Lindquist E.A."/>
            <person name="Yee Ngan C."/>
            <person name="Ohm R.A."/>
            <person name="Salamov A.A."/>
            <person name="Grigoriev I.V."/>
            <person name="Spatafora J.W."/>
            <person name="Berbee M.L."/>
        </authorList>
    </citation>
    <scope>NUCLEOTIDE SEQUENCE [LARGE SCALE GENOMIC DNA]</scope>
    <source>
        <strain evidence="2 3">JEL478</strain>
    </source>
</reference>
<organism evidence="2 3">
    <name type="scientific">Gonapodya prolifera (strain JEL478)</name>
    <name type="common">Monoblepharis prolifera</name>
    <dbReference type="NCBI Taxonomy" id="1344416"/>
    <lineage>
        <taxon>Eukaryota</taxon>
        <taxon>Fungi</taxon>
        <taxon>Fungi incertae sedis</taxon>
        <taxon>Chytridiomycota</taxon>
        <taxon>Chytridiomycota incertae sedis</taxon>
        <taxon>Monoblepharidomycetes</taxon>
        <taxon>Monoblepharidales</taxon>
        <taxon>Gonapodyaceae</taxon>
        <taxon>Gonapodya</taxon>
    </lineage>
</organism>
<accession>A0A139AVD3</accession>
<evidence type="ECO:0000256" key="1">
    <source>
        <dbReference type="SAM" id="MobiDB-lite"/>
    </source>
</evidence>
<dbReference type="AlphaFoldDB" id="A0A139AVD3"/>
<feature type="region of interest" description="Disordered" evidence="1">
    <location>
        <begin position="210"/>
        <end position="231"/>
    </location>
</feature>
<gene>
    <name evidence="2" type="ORF">M427DRAFT_51686</name>
</gene>
<dbReference type="PANTHER" id="PTHR39290">
    <property type="entry name" value="C3H1-TYPE DOMAIN-CONTAINING PROTEIN-RELATED"/>
    <property type="match status" value="1"/>
</dbReference>
<name>A0A139AVD3_GONPJ</name>
<evidence type="ECO:0000313" key="3">
    <source>
        <dbReference type="Proteomes" id="UP000070544"/>
    </source>
</evidence>
<protein>
    <submittedName>
        <fullName evidence="2">Uncharacterized protein</fullName>
    </submittedName>
</protein>
<dbReference type="EMBL" id="KQ965734">
    <property type="protein sequence ID" value="KXS20706.1"/>
    <property type="molecule type" value="Genomic_DNA"/>
</dbReference>
<keyword evidence="3" id="KW-1185">Reference proteome</keyword>